<feature type="transmembrane region" description="Helical" evidence="2">
    <location>
        <begin position="163"/>
        <end position="184"/>
    </location>
</feature>
<name>F7NNI1_9FIRM</name>
<dbReference type="AlphaFoldDB" id="F7NNI1"/>
<evidence type="ECO:0000256" key="1">
    <source>
        <dbReference type="SAM" id="MobiDB-lite"/>
    </source>
</evidence>
<reference evidence="3 4" key="1">
    <citation type="journal article" date="2011" name="EMBO J.">
        <title>Structural diversity of bacterial flagellar motors.</title>
        <authorList>
            <person name="Chen S."/>
            <person name="Beeby M."/>
            <person name="Murphy G.E."/>
            <person name="Leadbetter J.R."/>
            <person name="Hendrixson D.R."/>
            <person name="Briegel A."/>
            <person name="Li Z."/>
            <person name="Shi J."/>
            <person name="Tocheva E.I."/>
            <person name="Muller A."/>
            <person name="Dobro M.J."/>
            <person name="Jensen G.J."/>
        </authorList>
    </citation>
    <scope>NUCLEOTIDE SEQUENCE [LARGE SCALE GENOMIC DNA]</scope>
    <source>
        <strain evidence="3 4">DSM 6540</strain>
    </source>
</reference>
<sequence length="187" mass="21146">MADREEQGLTETSAKKNDQTADRRVRLMTTTTMVLAVCSTLASFRAANCGHNMLMAQSQLANQWAYYQAKSIKETAYQAQKQALEIWLRHSERPEYYQETITQFAAETERYAREKQEIAEKAARWEEMRADAENFFAVYGKALIFLQMGVLLSSLASVNKAAYFSYTAFICGGIGVIIFLYGLVKSG</sequence>
<keyword evidence="4" id="KW-1185">Reference proteome</keyword>
<dbReference type="OrthoDB" id="9806096at2"/>
<dbReference type="EMBL" id="AFGF01000221">
    <property type="protein sequence ID" value="EGO62422.1"/>
    <property type="molecule type" value="Genomic_DNA"/>
</dbReference>
<dbReference type="InterPro" id="IPR025570">
    <property type="entry name" value="DUF4337"/>
</dbReference>
<evidence type="ECO:0000313" key="4">
    <source>
        <dbReference type="Proteomes" id="UP000003240"/>
    </source>
</evidence>
<organism evidence="3 4">
    <name type="scientific">Acetonema longum DSM 6540</name>
    <dbReference type="NCBI Taxonomy" id="1009370"/>
    <lineage>
        <taxon>Bacteria</taxon>
        <taxon>Bacillati</taxon>
        <taxon>Bacillota</taxon>
        <taxon>Negativicutes</taxon>
        <taxon>Acetonemataceae</taxon>
        <taxon>Acetonema</taxon>
    </lineage>
</organism>
<feature type="transmembrane region" description="Helical" evidence="2">
    <location>
        <begin position="136"/>
        <end position="157"/>
    </location>
</feature>
<keyword evidence="2" id="KW-1133">Transmembrane helix</keyword>
<dbReference type="eggNOG" id="ENOG503006B">
    <property type="taxonomic scope" value="Bacteria"/>
</dbReference>
<gene>
    <name evidence="3" type="ORF">ALO_18360</name>
</gene>
<dbReference type="STRING" id="1009370.ALO_18360"/>
<dbReference type="Pfam" id="PF14235">
    <property type="entry name" value="DUF4337"/>
    <property type="match status" value="1"/>
</dbReference>
<comment type="caution">
    <text evidence="3">The sequence shown here is derived from an EMBL/GenBank/DDBJ whole genome shotgun (WGS) entry which is preliminary data.</text>
</comment>
<protein>
    <recommendedName>
        <fullName evidence="5">DUF4337 domain-containing protein</fullName>
    </recommendedName>
</protein>
<accession>F7NNI1</accession>
<dbReference type="RefSeq" id="WP_004098681.1">
    <property type="nucleotide sequence ID" value="NZ_AFGF01000221.1"/>
</dbReference>
<proteinExistence type="predicted"/>
<keyword evidence="2" id="KW-0812">Transmembrane</keyword>
<dbReference type="Proteomes" id="UP000003240">
    <property type="component" value="Unassembled WGS sequence"/>
</dbReference>
<evidence type="ECO:0008006" key="5">
    <source>
        <dbReference type="Google" id="ProtNLM"/>
    </source>
</evidence>
<feature type="region of interest" description="Disordered" evidence="1">
    <location>
        <begin position="1"/>
        <end position="22"/>
    </location>
</feature>
<evidence type="ECO:0000313" key="3">
    <source>
        <dbReference type="EMBL" id="EGO62422.1"/>
    </source>
</evidence>
<keyword evidence="2" id="KW-0472">Membrane</keyword>
<evidence type="ECO:0000256" key="2">
    <source>
        <dbReference type="SAM" id="Phobius"/>
    </source>
</evidence>